<evidence type="ECO:0000313" key="1">
    <source>
        <dbReference type="EMBL" id="MBP2041793.1"/>
    </source>
</evidence>
<dbReference type="InterPro" id="IPR004830">
    <property type="entry name" value="LRR_variant"/>
</dbReference>
<protein>
    <recommendedName>
        <fullName evidence="3">Leucine rich repeat (LRR) protein</fullName>
    </recommendedName>
</protein>
<dbReference type="InterPro" id="IPR011989">
    <property type="entry name" value="ARM-like"/>
</dbReference>
<accession>A0ABS4LIE4</accession>
<dbReference type="RefSeq" id="WP_189974594.1">
    <property type="nucleotide sequence ID" value="NZ_BMVL01000042.1"/>
</dbReference>
<proteinExistence type="predicted"/>
<sequence>MDLDAQLRALAAQESLPTDLLRRLLRDQGARGSAALIRKDLTEELIEEIIALGSARSLAANSHVPSWLRARFVEHPEPTVRCAVAASITDEPPGLLARLADDPDQSVRRFLTMNKHLPPDLLARLAADPEPGVRSSVVSHWRDAPDTVRRALLTDTDPDVRRCSARAYVPPADLLPVLLADPATRADAVRHVAPTQELATDPDSDVREAVAVHPDLPAGLRDQLAEDPDIFVRNAIAARADTPAVMRERVVATLEPDSDLAEWMLAFARGHHSCPPAAAPPPSLSRDEAEALLTRAGL</sequence>
<dbReference type="Gene3D" id="1.25.10.10">
    <property type="entry name" value="Leucine-rich Repeat Variant"/>
    <property type="match status" value="1"/>
</dbReference>
<keyword evidence="2" id="KW-1185">Reference proteome</keyword>
<gene>
    <name evidence="1" type="ORF">J2Z77_007655</name>
</gene>
<organism evidence="1 2">
    <name type="scientific">Streptomyces avidinii</name>
    <dbReference type="NCBI Taxonomy" id="1895"/>
    <lineage>
        <taxon>Bacteria</taxon>
        <taxon>Bacillati</taxon>
        <taxon>Actinomycetota</taxon>
        <taxon>Actinomycetes</taxon>
        <taxon>Kitasatosporales</taxon>
        <taxon>Streptomycetaceae</taxon>
        <taxon>Streptomyces</taxon>
    </lineage>
</organism>
<dbReference type="SUPFAM" id="SSF48371">
    <property type="entry name" value="ARM repeat"/>
    <property type="match status" value="1"/>
</dbReference>
<dbReference type="Pfam" id="PF01816">
    <property type="entry name" value="LRV"/>
    <property type="match status" value="1"/>
</dbReference>
<dbReference type="InterPro" id="IPR016024">
    <property type="entry name" value="ARM-type_fold"/>
</dbReference>
<dbReference type="Proteomes" id="UP001519310">
    <property type="component" value="Unassembled WGS sequence"/>
</dbReference>
<comment type="caution">
    <text evidence="1">The sequence shown here is derived from an EMBL/GenBank/DDBJ whole genome shotgun (WGS) entry which is preliminary data.</text>
</comment>
<dbReference type="EMBL" id="JAGGLQ010000034">
    <property type="protein sequence ID" value="MBP2041793.1"/>
    <property type="molecule type" value="Genomic_DNA"/>
</dbReference>
<evidence type="ECO:0008006" key="3">
    <source>
        <dbReference type="Google" id="ProtNLM"/>
    </source>
</evidence>
<evidence type="ECO:0000313" key="2">
    <source>
        <dbReference type="Proteomes" id="UP001519310"/>
    </source>
</evidence>
<name>A0ABS4LIE4_STRAV</name>
<reference evidence="1 2" key="1">
    <citation type="submission" date="2021-03" db="EMBL/GenBank/DDBJ databases">
        <title>Genomic Encyclopedia of Type Strains, Phase IV (KMG-IV): sequencing the most valuable type-strain genomes for metagenomic binning, comparative biology and taxonomic classification.</title>
        <authorList>
            <person name="Goeker M."/>
        </authorList>
    </citation>
    <scope>NUCLEOTIDE SEQUENCE [LARGE SCALE GENOMIC DNA]</scope>
    <source>
        <strain evidence="1 2">DSM 40526</strain>
    </source>
</reference>